<proteinExistence type="predicted"/>
<sequence length="660" mass="74443">MDDPVELNHSPQLDPSDEGFVDADPSTPLDDVDDTTPIVDDINNYSTRELRPPKRGLQPTTWLDNDDTGNYDPAQERIKRRVQPRPQQRIRLPGDPIKVRGPVERPTLKVSITFTSEERRKKCSDIISQIKDQDATDQEGYKLRTRARDEESETPNGTVDLTAKPFARGCWGCAALAGNGQSQCSLLHDERVWPCTSCEEDEHDCQLITQPVRKRQCEQCKRRKVPCSYTYTRNHGATCTQCDSVSLPCIAGPAVQFIRQRIRLDRNWEEDPLPTKKKGKFRANEECWECSQAGTECRYGSEDDPTPCEACKQNDKPCTIGKGPPPQPKRTQKSKKRKRAAEEETVPVNAEVEESTEGTQESPVKKKKHEETPQDDRRDSAAQIPTTLKMPNTCNPHAIAAAKKREQSVAPAAKNNPLPLPQRPQPTPAAPRLINRPRGRPIFRKISTSFCHPIQFNCDQSPERSDRTPNKPKGCSFCIDPLYRFFGLGYAPKVEVIDFQNHEPFTETQHGHKSRGRASTRLCAECTTERMDVLLCEQHTMARIPNTNYTDAEFDESMEDILDGVHVGNMADYCALCGHLAQYECQNEPCGLRLCGGCAVTFVRRHGSDLQHMLDNSRHGATESAPLGLRADAELLDVKKGTVARFLDSMFGVRWREKRR</sequence>
<gene>
    <name evidence="2" type="ORF">PRZ48_000773</name>
</gene>
<dbReference type="EMBL" id="JAXOVC010000001">
    <property type="protein sequence ID" value="KAK4507039.1"/>
    <property type="molecule type" value="Genomic_DNA"/>
</dbReference>
<name>A0ABR0EZD6_ZASCE</name>
<keyword evidence="3" id="KW-1185">Reference proteome</keyword>
<feature type="region of interest" description="Disordered" evidence="1">
    <location>
        <begin position="1"/>
        <end position="86"/>
    </location>
</feature>
<feature type="compositionally biased region" description="Basic and acidic residues" evidence="1">
    <location>
        <begin position="369"/>
        <end position="380"/>
    </location>
</feature>
<organism evidence="2 3">
    <name type="scientific">Zasmidium cellare</name>
    <name type="common">Wine cellar mold</name>
    <name type="synonym">Racodium cellare</name>
    <dbReference type="NCBI Taxonomy" id="395010"/>
    <lineage>
        <taxon>Eukaryota</taxon>
        <taxon>Fungi</taxon>
        <taxon>Dikarya</taxon>
        <taxon>Ascomycota</taxon>
        <taxon>Pezizomycotina</taxon>
        <taxon>Dothideomycetes</taxon>
        <taxon>Dothideomycetidae</taxon>
        <taxon>Mycosphaerellales</taxon>
        <taxon>Mycosphaerellaceae</taxon>
        <taxon>Zasmidium</taxon>
    </lineage>
</organism>
<feature type="compositionally biased region" description="Polar residues" evidence="1">
    <location>
        <begin position="383"/>
        <end position="395"/>
    </location>
</feature>
<feature type="compositionally biased region" description="Low complexity" evidence="1">
    <location>
        <begin position="22"/>
        <end position="41"/>
    </location>
</feature>
<evidence type="ECO:0008006" key="4">
    <source>
        <dbReference type="Google" id="ProtNLM"/>
    </source>
</evidence>
<feature type="region of interest" description="Disordered" evidence="1">
    <location>
        <begin position="317"/>
        <end position="435"/>
    </location>
</feature>
<evidence type="ECO:0000313" key="2">
    <source>
        <dbReference type="EMBL" id="KAK4507039.1"/>
    </source>
</evidence>
<evidence type="ECO:0000313" key="3">
    <source>
        <dbReference type="Proteomes" id="UP001305779"/>
    </source>
</evidence>
<evidence type="ECO:0000256" key="1">
    <source>
        <dbReference type="SAM" id="MobiDB-lite"/>
    </source>
</evidence>
<comment type="caution">
    <text evidence="2">The sequence shown here is derived from an EMBL/GenBank/DDBJ whole genome shotgun (WGS) entry which is preliminary data.</text>
</comment>
<dbReference type="Proteomes" id="UP001305779">
    <property type="component" value="Unassembled WGS sequence"/>
</dbReference>
<reference evidence="2 3" key="1">
    <citation type="journal article" date="2023" name="G3 (Bethesda)">
        <title>A chromosome-level genome assembly of Zasmidium syzygii isolated from banana leaves.</title>
        <authorList>
            <person name="van Westerhoven A.C."/>
            <person name="Mehrabi R."/>
            <person name="Talebi R."/>
            <person name="Steentjes M.B.F."/>
            <person name="Corcolon B."/>
            <person name="Chong P.A."/>
            <person name="Kema G.H.J."/>
            <person name="Seidl M.F."/>
        </authorList>
    </citation>
    <scope>NUCLEOTIDE SEQUENCE [LARGE SCALE GENOMIC DNA]</scope>
    <source>
        <strain evidence="2 3">P124</strain>
    </source>
</reference>
<feature type="compositionally biased region" description="Pro residues" evidence="1">
    <location>
        <begin position="418"/>
        <end position="429"/>
    </location>
</feature>
<feature type="compositionally biased region" description="Basic residues" evidence="1">
    <location>
        <begin position="330"/>
        <end position="339"/>
    </location>
</feature>
<protein>
    <recommendedName>
        <fullName evidence="4">Zn(2)-C6 fungal-type domain-containing protein</fullName>
    </recommendedName>
</protein>
<accession>A0ABR0EZD6</accession>